<proteinExistence type="predicted"/>
<name>A0A0F9J8W7_9ZZZZ</name>
<organism evidence="1">
    <name type="scientific">marine sediment metagenome</name>
    <dbReference type="NCBI Taxonomy" id="412755"/>
    <lineage>
        <taxon>unclassified sequences</taxon>
        <taxon>metagenomes</taxon>
        <taxon>ecological metagenomes</taxon>
    </lineage>
</organism>
<gene>
    <name evidence="1" type="ORF">LCGC14_1559550</name>
</gene>
<dbReference type="AlphaFoldDB" id="A0A0F9J8W7"/>
<dbReference type="EMBL" id="LAZR01012031">
    <property type="protein sequence ID" value="KKM46611.1"/>
    <property type="molecule type" value="Genomic_DNA"/>
</dbReference>
<comment type="caution">
    <text evidence="1">The sequence shown here is derived from an EMBL/GenBank/DDBJ whole genome shotgun (WGS) entry which is preliminary data.</text>
</comment>
<accession>A0A0F9J8W7</accession>
<protein>
    <submittedName>
        <fullName evidence="1">Uncharacterized protein</fullName>
    </submittedName>
</protein>
<reference evidence="1" key="1">
    <citation type="journal article" date="2015" name="Nature">
        <title>Complex archaea that bridge the gap between prokaryotes and eukaryotes.</title>
        <authorList>
            <person name="Spang A."/>
            <person name="Saw J.H."/>
            <person name="Jorgensen S.L."/>
            <person name="Zaremba-Niedzwiedzka K."/>
            <person name="Martijn J."/>
            <person name="Lind A.E."/>
            <person name="van Eijk R."/>
            <person name="Schleper C."/>
            <person name="Guy L."/>
            <person name="Ettema T.J."/>
        </authorList>
    </citation>
    <scope>NUCLEOTIDE SEQUENCE</scope>
</reference>
<sequence length="62" mass="7263">MLGYSKLVEDVDALREKLPKLLRLNKISQKYFDEAMPHVLELLRITNVEFEEQPVDAVFSSR</sequence>
<evidence type="ECO:0000313" key="1">
    <source>
        <dbReference type="EMBL" id="KKM46611.1"/>
    </source>
</evidence>